<dbReference type="GO" id="GO:0047472">
    <property type="term" value="F:3-carboxy-cis,cis-muconate cycloisomerase activity"/>
    <property type="evidence" value="ECO:0007669"/>
    <property type="project" value="UniProtKB-UniRule"/>
</dbReference>
<dbReference type="SUPFAM" id="SSF48557">
    <property type="entry name" value="L-aspartase-like"/>
    <property type="match status" value="1"/>
</dbReference>
<dbReference type="GO" id="GO:0019619">
    <property type="term" value="P:3,4-dihydroxybenzoate catabolic process"/>
    <property type="evidence" value="ECO:0007669"/>
    <property type="project" value="InterPro"/>
</dbReference>
<dbReference type="InterPro" id="IPR000362">
    <property type="entry name" value="Fumarate_lyase_fam"/>
</dbReference>
<comment type="similarity">
    <text evidence="1">Belongs to the class-II fumarase/aspartase family.</text>
</comment>
<reference evidence="4 5" key="1">
    <citation type="submission" date="2020-08" db="EMBL/GenBank/DDBJ databases">
        <title>Genomic Encyclopedia of Type Strains, Phase IV (KMG-IV): sequencing the most valuable type-strain genomes for metagenomic binning, comparative biology and taxonomic classification.</title>
        <authorList>
            <person name="Goeker M."/>
        </authorList>
    </citation>
    <scope>NUCLEOTIDE SEQUENCE [LARGE SCALE GENOMIC DNA]</scope>
    <source>
        <strain evidence="4 5">DSM 102134</strain>
    </source>
</reference>
<organism evidence="4 5">
    <name type="scientific">Pseudorhizobium flavum</name>
    <dbReference type="NCBI Taxonomy" id="1335061"/>
    <lineage>
        <taxon>Bacteria</taxon>
        <taxon>Pseudomonadati</taxon>
        <taxon>Pseudomonadota</taxon>
        <taxon>Alphaproteobacteria</taxon>
        <taxon>Hyphomicrobiales</taxon>
        <taxon>Rhizobiaceae</taxon>
        <taxon>Rhizobium/Agrobacterium group</taxon>
        <taxon>Pseudorhizobium</taxon>
    </lineage>
</organism>
<dbReference type="PROSITE" id="PS00163">
    <property type="entry name" value="FUMARATE_LYASES"/>
    <property type="match status" value="1"/>
</dbReference>
<sequence>MSFSAFDHPYLSALVGDDEAAGFFSAEAEIAAMLSFEAALAKAEAQWEVIPAPAAAEIVACCRNFRPSMERLRAGIARDGVVVPELVKQVRESLSEESKPHLHMGATSQDVIDTALILRLKGVCDLLHSRVLALQGEMEKVEETFGDRMLMAHTRMQAAIPITVRDRMRAWREPLHRHMSQMDRYRTTDLVIQFGGAAGTLEKLGDKAEAVRRTMAAELGLLDAPQWHSQRDRIAGFGSLLSLLTGSLGKFGQDITLLAQMGEEIILAGGGGSSAMAHKQNPVAAEMLVGLARYNAAQAGGLHQALVHEQERSGAAWTLEWMILPSMVGATGAALRLADRLVRDIRDIGRKS</sequence>
<dbReference type="GO" id="GO:0016829">
    <property type="term" value="F:lyase activity"/>
    <property type="evidence" value="ECO:0007669"/>
    <property type="project" value="UniProtKB-ARBA"/>
</dbReference>
<name>A0A7X0DDV5_9HYPH</name>
<dbReference type="PRINTS" id="PR00145">
    <property type="entry name" value="ARGSUCLYASE"/>
</dbReference>
<dbReference type="InterPro" id="IPR008948">
    <property type="entry name" value="L-Aspartase-like"/>
</dbReference>
<accession>A0A7X0DDV5</accession>
<evidence type="ECO:0000256" key="1">
    <source>
        <dbReference type="ARBA" id="ARBA00034772"/>
    </source>
</evidence>
<evidence type="ECO:0000313" key="5">
    <source>
        <dbReference type="Proteomes" id="UP000535501"/>
    </source>
</evidence>
<evidence type="ECO:0000259" key="3">
    <source>
        <dbReference type="Pfam" id="PF00206"/>
    </source>
</evidence>
<dbReference type="RefSeq" id="WP_077548833.1">
    <property type="nucleotide sequence ID" value="NZ_JACHEJ010000009.1"/>
</dbReference>
<dbReference type="EC" id="5.5.1.2" evidence="2"/>
<dbReference type="Pfam" id="PF00206">
    <property type="entry name" value="Lyase_1"/>
    <property type="match status" value="1"/>
</dbReference>
<dbReference type="NCBIfam" id="NF004631">
    <property type="entry name" value="PRK05975.1"/>
    <property type="match status" value="1"/>
</dbReference>
<evidence type="ECO:0000313" key="4">
    <source>
        <dbReference type="EMBL" id="MBB6181338.1"/>
    </source>
</evidence>
<dbReference type="InterPro" id="IPR012789">
    <property type="entry name" value="Protocat_PcaB-like"/>
</dbReference>
<proteinExistence type="inferred from homology"/>
<comment type="caution">
    <text evidence="4">The sequence shown here is derived from an EMBL/GenBank/DDBJ whole genome shotgun (WGS) entry which is preliminary data.</text>
</comment>
<keyword evidence="4" id="KW-0413">Isomerase</keyword>
<dbReference type="InterPro" id="IPR022761">
    <property type="entry name" value="Fumarate_lyase_N"/>
</dbReference>
<dbReference type="PANTHER" id="PTHR43172">
    <property type="entry name" value="ADENYLOSUCCINATE LYASE"/>
    <property type="match status" value="1"/>
</dbReference>
<keyword evidence="5" id="KW-1185">Reference proteome</keyword>
<feature type="domain" description="Fumarate lyase N-terminal" evidence="3">
    <location>
        <begin position="18"/>
        <end position="292"/>
    </location>
</feature>
<evidence type="ECO:0000256" key="2">
    <source>
        <dbReference type="NCBIfam" id="TIGR02426"/>
    </source>
</evidence>
<dbReference type="Gene3D" id="1.20.200.10">
    <property type="entry name" value="Fumarase/aspartase (Central domain)"/>
    <property type="match status" value="1"/>
</dbReference>
<dbReference type="AlphaFoldDB" id="A0A7X0DDV5"/>
<gene>
    <name evidence="4" type="ORF">HNQ75_003325</name>
</gene>
<dbReference type="PRINTS" id="PR00149">
    <property type="entry name" value="FUMRATELYASE"/>
</dbReference>
<dbReference type="Proteomes" id="UP000535501">
    <property type="component" value="Unassembled WGS sequence"/>
</dbReference>
<dbReference type="EMBL" id="JACHEJ010000009">
    <property type="protein sequence ID" value="MBB6181338.1"/>
    <property type="molecule type" value="Genomic_DNA"/>
</dbReference>
<protein>
    <recommendedName>
        <fullName evidence="2">3-carboxy-cis,cis-muconate cycloisomerase</fullName>
        <ecNumber evidence="2">5.5.1.2</ecNumber>
    </recommendedName>
</protein>
<dbReference type="NCBIfam" id="TIGR02426">
    <property type="entry name" value="protocat_pcaB"/>
    <property type="match status" value="1"/>
</dbReference>
<dbReference type="PANTHER" id="PTHR43172:SF2">
    <property type="entry name" value="ADENYLOSUCCINATE LYASE C-TERMINAL DOMAIN-CONTAINING PROTEIN"/>
    <property type="match status" value="1"/>
</dbReference>
<dbReference type="InterPro" id="IPR020557">
    <property type="entry name" value="Fumarate_lyase_CS"/>
</dbReference>